<name>A0ABU7L6T0_9NOCA</name>
<proteinExistence type="inferred from homology"/>
<sequence length="245" mass="25833">MKRFEERVVIVTGAARGLGRDYARYFAQDGANVVVADVRDTQSAAAEASLEGPRCVGIDVDVTDRRSVEAMIEKVRAEFGRLDVLVNNAGLWRGLADAGLLDCPDDLWDAAWSVNVTGTLKCFQAAVPVMREKGFGRIVNVSSMASRSGGNVYGLTKNSVERMTEGMAREVGDHGITVNCIAPGISAFEAAQGQLGAAESIVAGNAIKRVGTSRDLYEAIAYLCGTGGDWITGQTVRIDGGAGIG</sequence>
<dbReference type="Proteomes" id="UP001336020">
    <property type="component" value="Unassembled WGS sequence"/>
</dbReference>
<dbReference type="InterPro" id="IPR036291">
    <property type="entry name" value="NAD(P)-bd_dom_sf"/>
</dbReference>
<dbReference type="InterPro" id="IPR002347">
    <property type="entry name" value="SDR_fam"/>
</dbReference>
<dbReference type="PRINTS" id="PR00080">
    <property type="entry name" value="SDRFAMILY"/>
</dbReference>
<dbReference type="PANTHER" id="PTHR42760">
    <property type="entry name" value="SHORT-CHAIN DEHYDROGENASES/REDUCTASES FAMILY MEMBER"/>
    <property type="match status" value="1"/>
</dbReference>
<comment type="similarity">
    <text evidence="1">Belongs to the short-chain dehydrogenases/reductases (SDR) family.</text>
</comment>
<dbReference type="EMBL" id="JAUTXY010000002">
    <property type="protein sequence ID" value="MEE2057242.1"/>
    <property type="molecule type" value="Genomic_DNA"/>
</dbReference>
<organism evidence="3 4">
    <name type="scientific">Rhodococcus artemisiae</name>
    <dbReference type="NCBI Taxonomy" id="714159"/>
    <lineage>
        <taxon>Bacteria</taxon>
        <taxon>Bacillati</taxon>
        <taxon>Actinomycetota</taxon>
        <taxon>Actinomycetes</taxon>
        <taxon>Mycobacteriales</taxon>
        <taxon>Nocardiaceae</taxon>
        <taxon>Rhodococcus</taxon>
    </lineage>
</organism>
<protein>
    <submittedName>
        <fullName evidence="3">SDR family oxidoreductase</fullName>
    </submittedName>
</protein>
<evidence type="ECO:0000256" key="2">
    <source>
        <dbReference type="ARBA" id="ARBA00023002"/>
    </source>
</evidence>
<dbReference type="Pfam" id="PF13561">
    <property type="entry name" value="adh_short_C2"/>
    <property type="match status" value="1"/>
</dbReference>
<reference evidence="3 4" key="1">
    <citation type="submission" date="2023-07" db="EMBL/GenBank/DDBJ databases">
        <authorList>
            <person name="Girao M."/>
            <person name="Carvalho M.F."/>
        </authorList>
    </citation>
    <scope>NUCLEOTIDE SEQUENCE [LARGE SCALE GENOMIC DNA]</scope>
    <source>
        <strain evidence="3 4">YIM65754</strain>
    </source>
</reference>
<dbReference type="SUPFAM" id="SSF51735">
    <property type="entry name" value="NAD(P)-binding Rossmann-fold domains"/>
    <property type="match status" value="1"/>
</dbReference>
<evidence type="ECO:0000313" key="4">
    <source>
        <dbReference type="Proteomes" id="UP001336020"/>
    </source>
</evidence>
<dbReference type="PRINTS" id="PR00081">
    <property type="entry name" value="GDHRDH"/>
</dbReference>
<comment type="caution">
    <text evidence="3">The sequence shown here is derived from an EMBL/GenBank/DDBJ whole genome shotgun (WGS) entry which is preliminary data.</text>
</comment>
<dbReference type="Gene3D" id="3.40.50.720">
    <property type="entry name" value="NAD(P)-binding Rossmann-like Domain"/>
    <property type="match status" value="1"/>
</dbReference>
<dbReference type="PANTHER" id="PTHR42760:SF133">
    <property type="entry name" value="3-OXOACYL-[ACYL-CARRIER-PROTEIN] REDUCTASE"/>
    <property type="match status" value="1"/>
</dbReference>
<evidence type="ECO:0000313" key="3">
    <source>
        <dbReference type="EMBL" id="MEE2057242.1"/>
    </source>
</evidence>
<dbReference type="CDD" id="cd05233">
    <property type="entry name" value="SDR_c"/>
    <property type="match status" value="1"/>
</dbReference>
<dbReference type="RefSeq" id="WP_330132492.1">
    <property type="nucleotide sequence ID" value="NZ_JAUTXY010000002.1"/>
</dbReference>
<evidence type="ECO:0000256" key="1">
    <source>
        <dbReference type="ARBA" id="ARBA00006484"/>
    </source>
</evidence>
<keyword evidence="2" id="KW-0560">Oxidoreductase</keyword>
<accession>A0ABU7L6T0</accession>
<keyword evidence="4" id="KW-1185">Reference proteome</keyword>
<gene>
    <name evidence="3" type="ORF">Q7514_06840</name>
</gene>